<evidence type="ECO:0000313" key="3">
    <source>
        <dbReference type="Proteomes" id="UP000297595"/>
    </source>
</evidence>
<sequence>MPVWKGTIFGPGKVLLADDGIETLDLLRVSAHTIFLAVYPKEAFKAVLTTGCPLLKMLVNPGPAWDKPKSMNEFVDMVEDFEEEHEKKQRHGCPRYGERKVETQAKKATEEPATSTYSVAFCCPRPRAPPRAGGDYDVALAPAIPPPAIHAPVGLAPAAYGIFDPDYLIIPPEEQAIGERLSIFVEVQPFVLPGFKTLLRGLRIAYDVHADGEWHQGIERVVLHQEAKRANEIKPDLLRRVGCWLPPRAYALKSIEILTTPLAPNDGYHRIQIDGVNHPHLNIVQNCHHSSDEMMFHVKIMLRQGLVLCIVAVYLIFKEGVGIYASRKSLNEVAETALKITLAVFAGLGAIYGVLAGMA</sequence>
<dbReference type="AlphaFoldDB" id="A0A8H2HSA7"/>
<feature type="transmembrane region" description="Helical" evidence="1">
    <location>
        <begin position="300"/>
        <end position="317"/>
    </location>
</feature>
<name>A0A8H2HSA7_ORBOL</name>
<feature type="transmembrane region" description="Helical" evidence="1">
    <location>
        <begin position="337"/>
        <end position="358"/>
    </location>
</feature>
<keyword evidence="1" id="KW-0812">Transmembrane</keyword>
<evidence type="ECO:0000313" key="2">
    <source>
        <dbReference type="EMBL" id="TGJ72360.1"/>
    </source>
</evidence>
<reference evidence="2 3" key="1">
    <citation type="submission" date="2019-03" db="EMBL/GenBank/DDBJ databases">
        <title>Nematode-trapping fungi genome.</title>
        <authorList>
            <person name="Vidal-Diez De Ulzurrun G."/>
        </authorList>
    </citation>
    <scope>NUCLEOTIDE SEQUENCE [LARGE SCALE GENOMIC DNA]</scope>
    <source>
        <strain evidence="2 3">TWF154</strain>
    </source>
</reference>
<dbReference type="EMBL" id="SOZJ01000002">
    <property type="protein sequence ID" value="TGJ72360.1"/>
    <property type="molecule type" value="Genomic_DNA"/>
</dbReference>
<proteinExistence type="predicted"/>
<keyword evidence="1" id="KW-0472">Membrane</keyword>
<keyword evidence="1" id="KW-1133">Transmembrane helix</keyword>
<accession>A0A8H2HSA7</accession>
<evidence type="ECO:0000256" key="1">
    <source>
        <dbReference type="SAM" id="Phobius"/>
    </source>
</evidence>
<organism evidence="2 3">
    <name type="scientific">Orbilia oligospora</name>
    <name type="common">Nematode-trapping fungus</name>
    <name type="synonym">Arthrobotrys oligospora</name>
    <dbReference type="NCBI Taxonomy" id="2813651"/>
    <lineage>
        <taxon>Eukaryota</taxon>
        <taxon>Fungi</taxon>
        <taxon>Dikarya</taxon>
        <taxon>Ascomycota</taxon>
        <taxon>Pezizomycotina</taxon>
        <taxon>Orbiliomycetes</taxon>
        <taxon>Orbiliales</taxon>
        <taxon>Orbiliaceae</taxon>
        <taxon>Orbilia</taxon>
    </lineage>
</organism>
<gene>
    <name evidence="2" type="ORF">EYR41_004259</name>
</gene>
<dbReference type="Proteomes" id="UP000297595">
    <property type="component" value="Unassembled WGS sequence"/>
</dbReference>
<comment type="caution">
    <text evidence="2">The sequence shown here is derived from an EMBL/GenBank/DDBJ whole genome shotgun (WGS) entry which is preliminary data.</text>
</comment>
<protein>
    <submittedName>
        <fullName evidence="2">Uncharacterized protein</fullName>
    </submittedName>
</protein>